<sequence length="366" mass="40396">MGQDLFKEIAELLAKIKKAKAEEEAAAMEVLASPSTPKTPRTPLTAKALNSVGGLLMNTPKTTKKERKAAKKMAKALEREKVVTALDIDAVAKILHPKSEEELVADVEMEEPDEDPDIKMNLKFNNSTCNSKSARHDYIIKDRERSDVDDSTVKNVLIAMEVDPQAKGKEGELVRELAEAVKKDLVHFYDELKIVARNKGGFWRWAHKRAYRDLVENGKEWDAKHAKDAEHAAKDADQVNDAEDRVDYPDERRPSDQSIDTEEDNETVPSRKGSIDSSAPPSVGTALTIPSTKGSAKKKKNTLSISVPTKKTESDDDEGWMPVGKKVLKTPVKGTLSLSSNGGLHHLAAKPRPKPKSGVWSFSDLE</sequence>
<feature type="region of interest" description="Disordered" evidence="2">
    <location>
        <begin position="338"/>
        <end position="366"/>
    </location>
</feature>
<evidence type="ECO:0000256" key="2">
    <source>
        <dbReference type="SAM" id="MobiDB-lite"/>
    </source>
</evidence>
<protein>
    <submittedName>
        <fullName evidence="3">Uncharacterized protein</fullName>
    </submittedName>
</protein>
<feature type="coiled-coil region" evidence="1">
    <location>
        <begin position="2"/>
        <end position="29"/>
    </location>
</feature>
<evidence type="ECO:0000313" key="3">
    <source>
        <dbReference type="EMBL" id="KAK4494314.1"/>
    </source>
</evidence>
<evidence type="ECO:0000313" key="4">
    <source>
        <dbReference type="Proteomes" id="UP001305779"/>
    </source>
</evidence>
<evidence type="ECO:0000256" key="1">
    <source>
        <dbReference type="SAM" id="Coils"/>
    </source>
</evidence>
<feature type="compositionally biased region" description="Basic and acidic residues" evidence="2">
    <location>
        <begin position="225"/>
        <end position="255"/>
    </location>
</feature>
<accession>A0ABR0DYS9</accession>
<keyword evidence="1" id="KW-0175">Coiled coil</keyword>
<keyword evidence="4" id="KW-1185">Reference proteome</keyword>
<comment type="caution">
    <text evidence="3">The sequence shown here is derived from an EMBL/GenBank/DDBJ whole genome shotgun (WGS) entry which is preliminary data.</text>
</comment>
<feature type="region of interest" description="Disordered" evidence="2">
    <location>
        <begin position="225"/>
        <end position="322"/>
    </location>
</feature>
<gene>
    <name evidence="3" type="ORF">PRZ48_014612</name>
</gene>
<name>A0ABR0DYS9_ZASCE</name>
<reference evidence="3 4" key="1">
    <citation type="journal article" date="2023" name="G3 (Bethesda)">
        <title>A chromosome-level genome assembly of Zasmidium syzygii isolated from banana leaves.</title>
        <authorList>
            <person name="van Westerhoven A.C."/>
            <person name="Mehrabi R."/>
            <person name="Talebi R."/>
            <person name="Steentjes M.B.F."/>
            <person name="Corcolon B."/>
            <person name="Chong P.A."/>
            <person name="Kema G.H.J."/>
            <person name="Seidl M.F."/>
        </authorList>
    </citation>
    <scope>NUCLEOTIDE SEQUENCE [LARGE SCALE GENOMIC DNA]</scope>
    <source>
        <strain evidence="3 4">P124</strain>
    </source>
</reference>
<proteinExistence type="predicted"/>
<dbReference type="Proteomes" id="UP001305779">
    <property type="component" value="Unassembled WGS sequence"/>
</dbReference>
<dbReference type="EMBL" id="JAXOVC010000014">
    <property type="protein sequence ID" value="KAK4494314.1"/>
    <property type="molecule type" value="Genomic_DNA"/>
</dbReference>
<organism evidence="3 4">
    <name type="scientific">Zasmidium cellare</name>
    <name type="common">Wine cellar mold</name>
    <name type="synonym">Racodium cellare</name>
    <dbReference type="NCBI Taxonomy" id="395010"/>
    <lineage>
        <taxon>Eukaryota</taxon>
        <taxon>Fungi</taxon>
        <taxon>Dikarya</taxon>
        <taxon>Ascomycota</taxon>
        <taxon>Pezizomycotina</taxon>
        <taxon>Dothideomycetes</taxon>
        <taxon>Dothideomycetidae</taxon>
        <taxon>Mycosphaerellales</taxon>
        <taxon>Mycosphaerellaceae</taxon>
        <taxon>Zasmidium</taxon>
    </lineage>
</organism>